<dbReference type="AlphaFoldDB" id="A0A1F5MGE4"/>
<evidence type="ECO:0000313" key="1">
    <source>
        <dbReference type="EMBL" id="OGE64419.1"/>
    </source>
</evidence>
<organism evidence="1 2">
    <name type="scientific">Candidatus Daviesbacteria bacterium RIFCSPLOWO2_02_FULL_36_8</name>
    <dbReference type="NCBI Taxonomy" id="1797793"/>
    <lineage>
        <taxon>Bacteria</taxon>
        <taxon>Candidatus Daviesiibacteriota</taxon>
    </lineage>
</organism>
<protein>
    <submittedName>
        <fullName evidence="1">Uncharacterized protein</fullName>
    </submittedName>
</protein>
<accession>A0A1F5MGE4</accession>
<dbReference type="Proteomes" id="UP000183317">
    <property type="component" value="Unassembled WGS sequence"/>
</dbReference>
<evidence type="ECO:0000313" key="2">
    <source>
        <dbReference type="Proteomes" id="UP000183317"/>
    </source>
</evidence>
<name>A0A1F5MGE4_9BACT</name>
<gene>
    <name evidence="1" type="ORF">A3J13_00355</name>
</gene>
<reference evidence="1 2" key="1">
    <citation type="journal article" date="2016" name="Nat. Commun.">
        <title>Thousands of microbial genomes shed light on interconnected biogeochemical processes in an aquifer system.</title>
        <authorList>
            <person name="Anantharaman K."/>
            <person name="Brown C.T."/>
            <person name="Hug L.A."/>
            <person name="Sharon I."/>
            <person name="Castelle C.J."/>
            <person name="Probst A.J."/>
            <person name="Thomas B.C."/>
            <person name="Singh A."/>
            <person name="Wilkins M.J."/>
            <person name="Karaoz U."/>
            <person name="Brodie E.L."/>
            <person name="Williams K.H."/>
            <person name="Hubbard S.S."/>
            <person name="Banfield J.F."/>
        </authorList>
    </citation>
    <scope>NUCLEOTIDE SEQUENCE [LARGE SCALE GENOMIC DNA]</scope>
</reference>
<proteinExistence type="predicted"/>
<sequence>MVVEKGAEIKANSITAEKEILIVIPRELKGDYQLFRISTVMPGDIVSYRVGLPIGIHKRFAKRTI</sequence>
<dbReference type="EMBL" id="MFDU01000016">
    <property type="protein sequence ID" value="OGE64419.1"/>
    <property type="molecule type" value="Genomic_DNA"/>
</dbReference>
<comment type="caution">
    <text evidence="1">The sequence shown here is derived from an EMBL/GenBank/DDBJ whole genome shotgun (WGS) entry which is preliminary data.</text>
</comment>